<dbReference type="EMBL" id="VSSQ01014901">
    <property type="protein sequence ID" value="MPM54647.1"/>
    <property type="molecule type" value="Genomic_DNA"/>
</dbReference>
<dbReference type="PROSITE" id="PS50935">
    <property type="entry name" value="SSB"/>
    <property type="match status" value="1"/>
</dbReference>
<evidence type="ECO:0000256" key="2">
    <source>
        <dbReference type="SAM" id="MobiDB-lite"/>
    </source>
</evidence>
<dbReference type="GO" id="GO:0009295">
    <property type="term" value="C:nucleoid"/>
    <property type="evidence" value="ECO:0007669"/>
    <property type="project" value="TreeGrafter"/>
</dbReference>
<organism evidence="3">
    <name type="scientific">bioreactor metagenome</name>
    <dbReference type="NCBI Taxonomy" id="1076179"/>
    <lineage>
        <taxon>unclassified sequences</taxon>
        <taxon>metagenomes</taxon>
        <taxon>ecological metagenomes</taxon>
    </lineage>
</organism>
<sequence>MNKVILMGRLTDNPVVRQTQSGVSVASFTLAVNRPFVKQGEERKADFIDIVTWRSTADFVGKYFTKGQQVAVCGALQMRDWVDKEGKKRRTFEVVADEVFFADSKRDGAPARREEGTAAAGYQAPSYSAPEARFEAITEDDGLPF</sequence>
<accession>A0A645ANM5</accession>
<dbReference type="PANTHER" id="PTHR10302:SF27">
    <property type="entry name" value="SINGLE-STRANDED DNA-BINDING PROTEIN"/>
    <property type="match status" value="1"/>
</dbReference>
<comment type="caution">
    <text evidence="3">The sequence shown here is derived from an EMBL/GenBank/DDBJ whole genome shotgun (WGS) entry which is preliminary data.</text>
</comment>
<proteinExistence type="inferred from homology"/>
<feature type="region of interest" description="Disordered" evidence="2">
    <location>
        <begin position="106"/>
        <end position="126"/>
    </location>
</feature>
<dbReference type="CDD" id="cd04496">
    <property type="entry name" value="SSB_OBF"/>
    <property type="match status" value="1"/>
</dbReference>
<dbReference type="Gene3D" id="2.40.50.140">
    <property type="entry name" value="Nucleic acid-binding proteins"/>
    <property type="match status" value="1"/>
</dbReference>
<dbReference type="GO" id="GO:0003697">
    <property type="term" value="F:single-stranded DNA binding"/>
    <property type="evidence" value="ECO:0007669"/>
    <property type="project" value="InterPro"/>
</dbReference>
<dbReference type="NCBIfam" id="TIGR00621">
    <property type="entry name" value="ssb"/>
    <property type="match status" value="1"/>
</dbReference>
<dbReference type="GO" id="GO:0006260">
    <property type="term" value="P:DNA replication"/>
    <property type="evidence" value="ECO:0007669"/>
    <property type="project" value="InterPro"/>
</dbReference>
<dbReference type="SUPFAM" id="SSF50249">
    <property type="entry name" value="Nucleic acid-binding proteins"/>
    <property type="match status" value="1"/>
</dbReference>
<gene>
    <name evidence="3" type="ORF">SDC9_101426</name>
</gene>
<dbReference type="InterPro" id="IPR011344">
    <property type="entry name" value="ssDNA-bd"/>
</dbReference>
<dbReference type="InterPro" id="IPR000424">
    <property type="entry name" value="Primosome_PriB/ssb"/>
</dbReference>
<dbReference type="InterPro" id="IPR012340">
    <property type="entry name" value="NA-bd_OB-fold"/>
</dbReference>
<evidence type="ECO:0000256" key="1">
    <source>
        <dbReference type="ARBA" id="ARBA00023125"/>
    </source>
</evidence>
<evidence type="ECO:0000313" key="3">
    <source>
        <dbReference type="EMBL" id="MPM54647.1"/>
    </source>
</evidence>
<name>A0A645ANM5_9ZZZZ</name>
<reference evidence="3" key="1">
    <citation type="submission" date="2019-08" db="EMBL/GenBank/DDBJ databases">
        <authorList>
            <person name="Kucharzyk K."/>
            <person name="Murdoch R.W."/>
            <person name="Higgins S."/>
            <person name="Loffler F."/>
        </authorList>
    </citation>
    <scope>NUCLEOTIDE SEQUENCE</scope>
</reference>
<dbReference type="PIRSF" id="PIRSF002070">
    <property type="entry name" value="SSB"/>
    <property type="match status" value="1"/>
</dbReference>
<dbReference type="HAMAP" id="MF_00984">
    <property type="entry name" value="SSB"/>
    <property type="match status" value="1"/>
</dbReference>
<keyword evidence="1 3" id="KW-0238">DNA-binding</keyword>
<dbReference type="AlphaFoldDB" id="A0A645ANM5"/>
<feature type="compositionally biased region" description="Basic and acidic residues" evidence="2">
    <location>
        <begin position="106"/>
        <end position="116"/>
    </location>
</feature>
<protein>
    <submittedName>
        <fullName evidence="3">Single-stranded DNA-binding protein</fullName>
    </submittedName>
</protein>
<dbReference type="PANTHER" id="PTHR10302">
    <property type="entry name" value="SINGLE-STRANDED DNA-BINDING PROTEIN"/>
    <property type="match status" value="1"/>
</dbReference>
<dbReference type="Pfam" id="PF00436">
    <property type="entry name" value="SSB"/>
    <property type="match status" value="1"/>
</dbReference>